<comment type="pathway">
    <text evidence="2 10">Protein modification; protein glycosylation.</text>
</comment>
<reference evidence="13 14" key="1">
    <citation type="submission" date="2015-06" db="EMBL/GenBank/DDBJ databases">
        <authorList>
            <person name="Kim K.M."/>
        </authorList>
    </citation>
    <scope>NUCLEOTIDE SEQUENCE [LARGE SCALE GENOMIC DNA]</scope>
    <source>
        <strain evidence="13 14">KCTC 22370</strain>
    </source>
</reference>
<feature type="transmembrane region" description="Helical" evidence="10">
    <location>
        <begin position="12"/>
        <end position="32"/>
    </location>
</feature>
<dbReference type="Proteomes" id="UP000037643">
    <property type="component" value="Chromosome"/>
</dbReference>
<evidence type="ECO:0000313" key="13">
    <source>
        <dbReference type="EMBL" id="AKM06574.1"/>
    </source>
</evidence>
<evidence type="ECO:0000313" key="14">
    <source>
        <dbReference type="Proteomes" id="UP000037643"/>
    </source>
</evidence>
<evidence type="ECO:0000256" key="3">
    <source>
        <dbReference type="ARBA" id="ARBA00007222"/>
    </source>
</evidence>
<comment type="function">
    <text evidence="10">Protein O-mannosyltransferase that catalyzes the transfer of a single mannose residue from a polyprenol phospho-mannosyl lipidic donor to the hydroxyl group of selected serine and threonine residues in acceptor proteins.</text>
</comment>
<evidence type="ECO:0000256" key="2">
    <source>
        <dbReference type="ARBA" id="ARBA00004922"/>
    </source>
</evidence>
<proteinExistence type="inferred from homology"/>
<feature type="transmembrane region" description="Helical" evidence="10">
    <location>
        <begin position="81"/>
        <end position="103"/>
    </location>
</feature>
<organism evidence="13 14">
    <name type="scientific">Pelagerythrobacter marensis</name>
    <dbReference type="NCBI Taxonomy" id="543877"/>
    <lineage>
        <taxon>Bacteria</taxon>
        <taxon>Pseudomonadati</taxon>
        <taxon>Pseudomonadota</taxon>
        <taxon>Alphaproteobacteria</taxon>
        <taxon>Sphingomonadales</taxon>
        <taxon>Erythrobacteraceae</taxon>
        <taxon>Pelagerythrobacter</taxon>
    </lineage>
</organism>
<dbReference type="KEGG" id="amx:AM2010_487"/>
<dbReference type="GO" id="GO:0004169">
    <property type="term" value="F:dolichyl-phosphate-mannose-protein mannosyltransferase activity"/>
    <property type="evidence" value="ECO:0007669"/>
    <property type="project" value="UniProtKB-UniRule"/>
</dbReference>
<evidence type="ECO:0000256" key="4">
    <source>
        <dbReference type="ARBA" id="ARBA00022676"/>
    </source>
</evidence>
<dbReference type="STRING" id="543877.AM2010_487"/>
<keyword evidence="14" id="KW-1185">Reference proteome</keyword>
<dbReference type="Pfam" id="PF02366">
    <property type="entry name" value="PMT"/>
    <property type="match status" value="1"/>
</dbReference>
<sequence length="423" mass="46754">MSQAHDHPRDPIGWSAAIAIAFFGMCLIRLAVPTEPYFDEIHYLPAARALIEGSEYLNREHPLLGKELIGLGIALLGDNAWGWRIMPALAGALALFAFTRAIWFSTLSRFAAVSYAVLLASGFVLFVHSRIAMLDVFFVAFIALALWQCAAAVREPETGRLRLAFAGVALGLSMAAKWNAVPIAMLPGLAFLVARFAAGRRRLFTSRRGIPVPGVSLVEAALWLGLVPLAVYWLTFLPAYFFAQSPLPANGFIALHREIIALQESVVEPHPYQSRWTDWIFNLRAIWYLYGPIEGSHRGIVLIGNPLTMLLGLPAMVWAAWRAITGDRAAMAIVVLFAVSLGFWIVVNKPIQFYYHYFLPSCFLLAALAMALDALWQCGRRKLAVGALIASGALFAWFYPILSAAPLAGEQSFTAWTWLYGWR</sequence>
<dbReference type="InterPro" id="IPR003342">
    <property type="entry name" value="ArnT-like_N"/>
</dbReference>
<accession>A0A0G3X7K5</accession>
<feature type="transmembrane region" description="Helical" evidence="10">
    <location>
        <begin position="299"/>
        <end position="321"/>
    </location>
</feature>
<dbReference type="EMBL" id="CP011805">
    <property type="protein sequence ID" value="AKM06574.1"/>
    <property type="molecule type" value="Genomic_DNA"/>
</dbReference>
<comment type="similarity">
    <text evidence="3 10">Belongs to the glycosyltransferase 39 family.</text>
</comment>
<keyword evidence="6 10" id="KW-0812">Transmembrane</keyword>
<dbReference type="PANTHER" id="PTHR10050">
    <property type="entry name" value="DOLICHYL-PHOSPHATE-MANNOSE--PROTEIN MANNOSYLTRANSFERASE"/>
    <property type="match status" value="1"/>
</dbReference>
<evidence type="ECO:0000256" key="6">
    <source>
        <dbReference type="ARBA" id="ARBA00022692"/>
    </source>
</evidence>
<evidence type="ECO:0000259" key="11">
    <source>
        <dbReference type="Pfam" id="PF02366"/>
    </source>
</evidence>
<dbReference type="PATRIC" id="fig|543877.4.peg.491"/>
<dbReference type="OrthoDB" id="9776737at2"/>
<feature type="transmembrane region" description="Helical" evidence="10">
    <location>
        <begin position="383"/>
        <end position="402"/>
    </location>
</feature>
<keyword evidence="4 10" id="KW-0328">Glycosyltransferase</keyword>
<dbReference type="InterPro" id="IPR032421">
    <property type="entry name" value="PMT_4TMC"/>
</dbReference>
<keyword evidence="8 10" id="KW-0472">Membrane</keyword>
<evidence type="ECO:0000256" key="1">
    <source>
        <dbReference type="ARBA" id="ARBA00004127"/>
    </source>
</evidence>
<dbReference type="GO" id="GO:0012505">
    <property type="term" value="C:endomembrane system"/>
    <property type="evidence" value="ECO:0007669"/>
    <property type="project" value="UniProtKB-SubCell"/>
</dbReference>
<evidence type="ECO:0000256" key="9">
    <source>
        <dbReference type="ARBA" id="ARBA00093617"/>
    </source>
</evidence>
<comment type="subcellular location">
    <subcellularLocation>
        <location evidence="10">Cell membrane</location>
    </subcellularLocation>
    <subcellularLocation>
        <location evidence="1">Endomembrane system</location>
        <topology evidence="1">Multi-pass membrane protein</topology>
    </subcellularLocation>
</comment>
<name>A0A0G3X7K5_9SPHN</name>
<feature type="transmembrane region" description="Helical" evidence="10">
    <location>
        <begin position="328"/>
        <end position="347"/>
    </location>
</feature>
<keyword evidence="7 10" id="KW-1133">Transmembrane helix</keyword>
<evidence type="ECO:0000259" key="12">
    <source>
        <dbReference type="Pfam" id="PF16192"/>
    </source>
</evidence>
<protein>
    <recommendedName>
        <fullName evidence="9 10">Polyprenol-phosphate-mannose--protein mannosyltransferase</fullName>
        <ecNumber evidence="10">2.4.1.-</ecNumber>
    </recommendedName>
</protein>
<evidence type="ECO:0000256" key="10">
    <source>
        <dbReference type="RuleBase" id="RU367007"/>
    </source>
</evidence>
<feature type="transmembrane region" description="Helical" evidence="10">
    <location>
        <begin position="182"/>
        <end position="199"/>
    </location>
</feature>
<dbReference type="EC" id="2.4.1.-" evidence="10"/>
<evidence type="ECO:0000256" key="5">
    <source>
        <dbReference type="ARBA" id="ARBA00022679"/>
    </source>
</evidence>
<keyword evidence="5 10" id="KW-0808">Transferase</keyword>
<dbReference type="UniPathway" id="UPA00378"/>
<dbReference type="GO" id="GO:0005886">
    <property type="term" value="C:plasma membrane"/>
    <property type="evidence" value="ECO:0007669"/>
    <property type="project" value="UniProtKB-SubCell"/>
</dbReference>
<feature type="transmembrane region" description="Helical" evidence="10">
    <location>
        <begin position="353"/>
        <end position="376"/>
    </location>
</feature>
<feature type="transmembrane region" description="Helical" evidence="10">
    <location>
        <begin position="220"/>
        <end position="243"/>
    </location>
</feature>
<keyword evidence="10" id="KW-1003">Cell membrane</keyword>
<gene>
    <name evidence="13" type="ORF">AM2010_487</name>
</gene>
<feature type="transmembrane region" description="Helical" evidence="10">
    <location>
        <begin position="110"/>
        <end position="127"/>
    </location>
</feature>
<dbReference type="InterPro" id="IPR027005">
    <property type="entry name" value="PMT-like"/>
</dbReference>
<feature type="domain" description="ArnT-like N-terminal" evidence="11">
    <location>
        <begin position="22"/>
        <end position="238"/>
    </location>
</feature>
<evidence type="ECO:0000256" key="8">
    <source>
        <dbReference type="ARBA" id="ARBA00023136"/>
    </source>
</evidence>
<dbReference type="Pfam" id="PF16192">
    <property type="entry name" value="PMT_4TMC"/>
    <property type="match status" value="1"/>
</dbReference>
<feature type="domain" description="Protein O-mannosyl-transferase C-terminal four TM" evidence="12">
    <location>
        <begin position="251"/>
        <end position="422"/>
    </location>
</feature>
<evidence type="ECO:0000256" key="7">
    <source>
        <dbReference type="ARBA" id="ARBA00022989"/>
    </source>
</evidence>
<dbReference type="AlphaFoldDB" id="A0A0G3X7K5"/>